<dbReference type="RefSeq" id="WP_067523922.1">
    <property type="nucleotide sequence ID" value="NZ_JABELX010000008.1"/>
</dbReference>
<comment type="caution">
    <text evidence="1">The sequence shown here is derived from an EMBL/GenBank/DDBJ whole genome shotgun (WGS) entry which is preliminary data.</text>
</comment>
<reference evidence="1 2" key="1">
    <citation type="submission" date="2020-05" db="EMBL/GenBank/DDBJ databases">
        <title>MicrobeNet Type strains.</title>
        <authorList>
            <person name="Nicholson A.C."/>
        </authorList>
    </citation>
    <scope>NUCLEOTIDE SEQUENCE [LARGE SCALE GENOMIC DNA]</scope>
    <source>
        <strain evidence="1 2">JCM 3224</strain>
    </source>
</reference>
<gene>
    <name evidence="1" type="ORF">HLB23_23870</name>
</gene>
<accession>A0A849C504</accession>
<protein>
    <submittedName>
        <fullName evidence="1">Uncharacterized protein</fullName>
    </submittedName>
</protein>
<dbReference type="Proteomes" id="UP000586827">
    <property type="component" value="Unassembled WGS sequence"/>
</dbReference>
<proteinExistence type="predicted"/>
<sequence length="253" mass="26038">MSEVPIPTVSQVLSWDVGGLAAQGSFLTQQATKFKTEVDTVTTNVGSSADFVIGKFGTALRERGTDIGNDGGMIVGAIAAAGTAITNGTEGLSFAQQAVTTLVRTITTSGYLWGEHGGVTLSLAQLADALSDQNNGVIRMAVLQREANDYAASLRLALAAAGEAAHVVATGITEGFGQLPETAEAKVGGTEGQELGEQVGKDGDIPPEVLTEVGQMDSVVSFTNSTESHCGRCHSGQCHTLTHRNRPPLDPAA</sequence>
<name>A0A849C504_9NOCA</name>
<evidence type="ECO:0000313" key="1">
    <source>
        <dbReference type="EMBL" id="NNH72858.1"/>
    </source>
</evidence>
<evidence type="ECO:0000313" key="2">
    <source>
        <dbReference type="Proteomes" id="UP000586827"/>
    </source>
</evidence>
<keyword evidence="2" id="KW-1185">Reference proteome</keyword>
<dbReference type="EMBL" id="JABELX010000008">
    <property type="protein sequence ID" value="NNH72858.1"/>
    <property type="molecule type" value="Genomic_DNA"/>
</dbReference>
<organism evidence="1 2">
    <name type="scientific">Nocardia uniformis</name>
    <dbReference type="NCBI Taxonomy" id="53432"/>
    <lineage>
        <taxon>Bacteria</taxon>
        <taxon>Bacillati</taxon>
        <taxon>Actinomycetota</taxon>
        <taxon>Actinomycetes</taxon>
        <taxon>Mycobacteriales</taxon>
        <taxon>Nocardiaceae</taxon>
        <taxon>Nocardia</taxon>
    </lineage>
</organism>
<dbReference type="AlphaFoldDB" id="A0A849C504"/>